<evidence type="ECO:0000256" key="4">
    <source>
        <dbReference type="SAM" id="Coils"/>
    </source>
</evidence>
<dbReference type="InterPro" id="IPR036397">
    <property type="entry name" value="RNaseH_sf"/>
</dbReference>
<keyword evidence="3" id="KW-0862">Zinc</keyword>
<dbReference type="Pfam" id="PF05380">
    <property type="entry name" value="Peptidase_A17"/>
    <property type="match status" value="1"/>
</dbReference>
<dbReference type="InterPro" id="IPR040676">
    <property type="entry name" value="DUF5641"/>
</dbReference>
<proteinExistence type="predicted"/>
<feature type="compositionally biased region" description="Polar residues" evidence="5">
    <location>
        <begin position="477"/>
        <end position="496"/>
    </location>
</feature>
<evidence type="ECO:0000313" key="8">
    <source>
        <dbReference type="Proteomes" id="UP001107558"/>
    </source>
</evidence>
<dbReference type="PANTHER" id="PTHR47331">
    <property type="entry name" value="PHD-TYPE DOMAIN-CONTAINING PROTEIN"/>
    <property type="match status" value="1"/>
</dbReference>
<dbReference type="PROSITE" id="PS50994">
    <property type="entry name" value="INTEGRASE"/>
    <property type="match status" value="1"/>
</dbReference>
<evidence type="ECO:0000256" key="5">
    <source>
        <dbReference type="SAM" id="MobiDB-lite"/>
    </source>
</evidence>
<accession>A0A9J6CMD1</accession>
<dbReference type="Pfam" id="PF18701">
    <property type="entry name" value="DUF5641"/>
    <property type="match status" value="1"/>
</dbReference>
<sequence length="2064" mass="234998">MSLPQQSLAISFKDKKILDRWIKENPGAEQISSYLFQRDQIQSDLKCASCELDIPEHKVSVKVNKKETFDGQEYLIWCIACDDVDHLACLQLTSLTDHDAPWICSECDQKPENKSALELVGNKKYLQSLAQRRESIKKQSQTLIENKELYAFFSDSLQVEFEAGYPKLLQVKERFEDQQHEMENLGLKLKEAKQKISDLQDTVDNQLAELAVLRANAKKPASDDRHTTASRKFPGLLRAEDFEKDSPASSTMHAHTNRTYAHQTQLEQTIEVLEKFDLHNLRSILPIIEKFDGDPRKWLTFERQVKLVQSEGAYSGPHMKHIIRDKLKGRAADLAERLFETHTFEVIMLQLKRAFGDPKIVLDAQRKQVQSIKLPNKLTHSAIVDATSIISGYLQACQQAKVVAHDRGLAMAIFNQLDARYCEDYYKFFRDHYPYETREEKLDVLLEFLDSIRDTLPIGSFTPAENKDSQKGNSFQLQHVSSNGKAQPSASYSNPRDPSRQNSHKSRTETYIIRDIKSAPHQGYYLDKVNSYPAQCSLCSRNGHYTVECKSFKKKTVAERQQFVDSKSLCNSCIISSDHTASQCQLKKHCGARVSTHRCLASHHIMLHNKGNSQISSNKSKVPGSNGGAQKACTSSSYQGFPVTNNKSGQNAIFANGYVVLTATQTVPITESSPRTIKLFRTFVEFNGRRAAAFAVGDSAAEVTLVKRSLVDALGITGPPAIIGIQWTDESTKNITGIKVDLPIQGILPNSKQYLIKGCFAIDDFNLPARTLNVEQLKRMYPHLQSIPFESYFNMVPAILLGTSQASLYEAIAPIWEDGENKPIGILTKLGYSIYGCSSTQQDTVDVLNAIASDVTDKDDTGFVTNDELSHQLEFINSLDSLHLKPAGIQLTADEKSAIAQAEKGLVQLPNGFIQMPLIWRLKDGKKPKLVDNFAMVLRRQLAQERKLQKNPELLESFNNNFKKEIDDGYIRSATAEDMHTTGNVNYVPMSLVVNANKRPVKTRNVYDASAKFKGDSLNANLLAGPNLLTDLLKPVMRMREKPIAFTGDIQSMFNRILIDPEDQNCQRILWRADSNQPMQVFIKKSMLFGPSSSPFVSQFVKNWVADQYKQQFPETSESLRNDVYMDDWLSSFPTVEEAITRLNEGIKIFASAQMQLVGIQSNCPALLASIPEERIKKELIPLMFESQVEYVSKVLGVNWDTTTDTIVFEINKELLKDKYQLTGIKPTKREQCSLIARIFDVLGLIAHCIIRARILLQRSWKKQIEWDQEITDEDSILWSEWLVDLKKASTVQIPRRRSKLKSLSEADNLELHTFSDAGQEAIAAVSYLVVVHNKTREPSFVMAKAKVAPLKLKSKQEVTEMPRLELLAALIGARLSAHITKLHSHLNFQHYYWSDSEVVLRWLWNTNLKLPRFAVSPISEILETSEIRQWKYVDTKSNVADLATKFQVHEFGNSHSVWFTGPEFLKHEPDYWPTQSFTVPQREQAVICAHQLANHDPTNNILAYENPLDLLPKMLPSYNCALMSLTNKETGEIQPAAIMNQLIERKPSVYYTWAKLVRATSRALLFRNELIVPLLKAKKWRSRTVRRNILATAKAKLLSPQYITAAELFLIRYMQRQAWSAEIESIKKGRRISNKELLDLNVFLDNDEILRIRSRVSLPYSEYPQKYAPLIPRLKEQNSLTKIMLAHYHSMFRHVCIEAQMAEFRAKYWMTGVREWLKKLSHNCNLCIYNRCQQTTPKMADLPTCRVDRQLKPFEVVGLDCCGPFRVTINDEIQKIWVLLFTCTVTRFVHLEILEKIDTNNTLAAITAAYAAHGPIIRLISDNGTNFVGASNVLFREQERAIEELKKCVDSINQHYISQLKEFRWEFIPVKAAWYGGFYERLVGEFKRGMRDEIGTKGIPILAFKIAMNESAHRLNCRPLTHLPVSHEEDEILTPHHLAKNKPGWPLLPSAHTLKDTDKPIDQRAIYVAGQKLADRITRSFYKHYLPDLAPRKKWNHDQPPLKVGDLVLIIDPNQTRTHWLRGIVQALRLSKDGVPRSAEVKTAHGLKKSTVQHLAKIDIVRA</sequence>
<dbReference type="GO" id="GO:0015074">
    <property type="term" value="P:DNA integration"/>
    <property type="evidence" value="ECO:0007669"/>
    <property type="project" value="InterPro"/>
</dbReference>
<dbReference type="SUPFAM" id="SSF56672">
    <property type="entry name" value="DNA/RNA polymerases"/>
    <property type="match status" value="1"/>
</dbReference>
<evidence type="ECO:0000256" key="3">
    <source>
        <dbReference type="ARBA" id="ARBA00022833"/>
    </source>
</evidence>
<dbReference type="Gene3D" id="3.30.420.10">
    <property type="entry name" value="Ribonuclease H-like superfamily/Ribonuclease H"/>
    <property type="match status" value="1"/>
</dbReference>
<dbReference type="PROSITE" id="PS00018">
    <property type="entry name" value="EF_HAND_1"/>
    <property type="match status" value="1"/>
</dbReference>
<dbReference type="InterPro" id="IPR043502">
    <property type="entry name" value="DNA/RNA_pol_sf"/>
</dbReference>
<dbReference type="GO" id="GO:0008270">
    <property type="term" value="F:zinc ion binding"/>
    <property type="evidence" value="ECO:0007669"/>
    <property type="project" value="UniProtKB-KW"/>
</dbReference>
<dbReference type="InterPro" id="IPR011011">
    <property type="entry name" value="Znf_FYVE_PHD"/>
</dbReference>
<evidence type="ECO:0000313" key="7">
    <source>
        <dbReference type="EMBL" id="KAG5683015.1"/>
    </source>
</evidence>
<dbReference type="SMART" id="SM00249">
    <property type="entry name" value="PHD"/>
    <property type="match status" value="1"/>
</dbReference>
<dbReference type="OrthoDB" id="7762683at2759"/>
<dbReference type="GO" id="GO:0071897">
    <property type="term" value="P:DNA biosynthetic process"/>
    <property type="evidence" value="ECO:0007669"/>
    <property type="project" value="UniProtKB-ARBA"/>
</dbReference>
<organism evidence="7 8">
    <name type="scientific">Polypedilum vanderplanki</name>
    <name type="common">Sleeping chironomid midge</name>
    <dbReference type="NCBI Taxonomy" id="319348"/>
    <lineage>
        <taxon>Eukaryota</taxon>
        <taxon>Metazoa</taxon>
        <taxon>Ecdysozoa</taxon>
        <taxon>Arthropoda</taxon>
        <taxon>Hexapoda</taxon>
        <taxon>Insecta</taxon>
        <taxon>Pterygota</taxon>
        <taxon>Neoptera</taxon>
        <taxon>Endopterygota</taxon>
        <taxon>Diptera</taxon>
        <taxon>Nematocera</taxon>
        <taxon>Chironomoidea</taxon>
        <taxon>Chironomidae</taxon>
        <taxon>Chironominae</taxon>
        <taxon>Polypedilum</taxon>
        <taxon>Polypedilum</taxon>
    </lineage>
</organism>
<dbReference type="InterPro" id="IPR018247">
    <property type="entry name" value="EF_Hand_1_Ca_BS"/>
</dbReference>
<dbReference type="InterPro" id="IPR008042">
    <property type="entry name" value="Retrotrans_Pao"/>
</dbReference>
<evidence type="ECO:0000259" key="6">
    <source>
        <dbReference type="PROSITE" id="PS50994"/>
    </source>
</evidence>
<dbReference type="InterPro" id="IPR001965">
    <property type="entry name" value="Znf_PHD"/>
</dbReference>
<evidence type="ECO:0000256" key="1">
    <source>
        <dbReference type="ARBA" id="ARBA00022723"/>
    </source>
</evidence>
<dbReference type="GO" id="GO:0042575">
    <property type="term" value="C:DNA polymerase complex"/>
    <property type="evidence" value="ECO:0007669"/>
    <property type="project" value="UniProtKB-ARBA"/>
</dbReference>
<dbReference type="GO" id="GO:0003676">
    <property type="term" value="F:nucleic acid binding"/>
    <property type="evidence" value="ECO:0007669"/>
    <property type="project" value="InterPro"/>
</dbReference>
<protein>
    <recommendedName>
        <fullName evidence="6">Integrase catalytic domain-containing protein</fullName>
    </recommendedName>
</protein>
<dbReference type="SUPFAM" id="SSF57903">
    <property type="entry name" value="FYVE/PHD zinc finger"/>
    <property type="match status" value="1"/>
</dbReference>
<feature type="region of interest" description="Disordered" evidence="5">
    <location>
        <begin position="477"/>
        <end position="509"/>
    </location>
</feature>
<dbReference type="InterPro" id="IPR012337">
    <property type="entry name" value="RNaseH-like_sf"/>
</dbReference>
<name>A0A9J6CMD1_POLVA</name>
<keyword evidence="4" id="KW-0175">Coiled coil</keyword>
<keyword evidence="1" id="KW-0479">Metal-binding</keyword>
<reference evidence="7" key="1">
    <citation type="submission" date="2021-03" db="EMBL/GenBank/DDBJ databases">
        <title>Chromosome level genome of the anhydrobiotic midge Polypedilum vanderplanki.</title>
        <authorList>
            <person name="Yoshida Y."/>
            <person name="Kikawada T."/>
            <person name="Gusev O."/>
        </authorList>
    </citation>
    <scope>NUCLEOTIDE SEQUENCE</scope>
    <source>
        <strain evidence="7">NIAS01</strain>
        <tissue evidence="7">Whole body or cell culture</tissue>
    </source>
</reference>
<keyword evidence="2" id="KW-0863">Zinc-finger</keyword>
<keyword evidence="8" id="KW-1185">Reference proteome</keyword>
<gene>
    <name evidence="7" type="ORF">PVAND_012325</name>
</gene>
<feature type="coiled-coil region" evidence="4">
    <location>
        <begin position="175"/>
        <end position="216"/>
    </location>
</feature>
<dbReference type="SUPFAM" id="SSF53098">
    <property type="entry name" value="Ribonuclease H-like"/>
    <property type="match status" value="1"/>
</dbReference>
<dbReference type="EMBL" id="JADBJN010000001">
    <property type="protein sequence ID" value="KAG5683015.1"/>
    <property type="molecule type" value="Genomic_DNA"/>
</dbReference>
<evidence type="ECO:0000256" key="2">
    <source>
        <dbReference type="ARBA" id="ARBA00022771"/>
    </source>
</evidence>
<comment type="caution">
    <text evidence="7">The sequence shown here is derived from an EMBL/GenBank/DDBJ whole genome shotgun (WGS) entry which is preliminary data.</text>
</comment>
<dbReference type="InterPro" id="IPR001584">
    <property type="entry name" value="Integrase_cat-core"/>
</dbReference>
<dbReference type="PANTHER" id="PTHR47331:SF5">
    <property type="entry name" value="RIBONUCLEASE H"/>
    <property type="match status" value="1"/>
</dbReference>
<dbReference type="Proteomes" id="UP001107558">
    <property type="component" value="Chromosome 1"/>
</dbReference>
<feature type="domain" description="Integrase catalytic" evidence="6">
    <location>
        <begin position="1750"/>
        <end position="1944"/>
    </location>
</feature>